<dbReference type="Pfam" id="PF02852">
    <property type="entry name" value="Pyr_redox_dim"/>
    <property type="match status" value="1"/>
</dbReference>
<keyword evidence="4" id="KW-0274">FAD</keyword>
<dbReference type="OrthoDB" id="9802028at2"/>
<dbReference type="InterPro" id="IPR016156">
    <property type="entry name" value="FAD/NAD-linked_Rdtase_dimer_sf"/>
</dbReference>
<evidence type="ECO:0000256" key="3">
    <source>
        <dbReference type="ARBA" id="ARBA00022630"/>
    </source>
</evidence>
<gene>
    <name evidence="8" type="ORF">GLV98_15035</name>
</gene>
<proteinExistence type="inferred from homology"/>
<dbReference type="SUPFAM" id="SSF55424">
    <property type="entry name" value="FAD/NAD-linked reductases, dimerisation (C-terminal) domain"/>
    <property type="match status" value="1"/>
</dbReference>
<evidence type="ECO:0000313" key="8">
    <source>
        <dbReference type="EMBL" id="MYL50808.1"/>
    </source>
</evidence>
<evidence type="ECO:0000313" key="9">
    <source>
        <dbReference type="Proteomes" id="UP000447393"/>
    </source>
</evidence>
<dbReference type="Pfam" id="PF07992">
    <property type="entry name" value="Pyr_redox_2"/>
    <property type="match status" value="1"/>
</dbReference>
<dbReference type="AlphaFoldDB" id="A0A845EI07"/>
<dbReference type="Pfam" id="PF00581">
    <property type="entry name" value="Rhodanese"/>
    <property type="match status" value="1"/>
</dbReference>
<dbReference type="PANTHER" id="PTHR43429:SF1">
    <property type="entry name" value="NAD(P)H SULFUR OXIDOREDUCTASE (COA-DEPENDENT)"/>
    <property type="match status" value="1"/>
</dbReference>
<evidence type="ECO:0000256" key="4">
    <source>
        <dbReference type="ARBA" id="ARBA00022827"/>
    </source>
</evidence>
<dbReference type="InterPro" id="IPR001763">
    <property type="entry name" value="Rhodanese-like_dom"/>
</dbReference>
<reference evidence="8 9" key="1">
    <citation type="submission" date="2019-11" db="EMBL/GenBank/DDBJ databases">
        <title>Genome sequences of 17 halophilic strains isolated from different environments.</title>
        <authorList>
            <person name="Furrow R.E."/>
        </authorList>
    </citation>
    <scope>NUCLEOTIDE SEQUENCE [LARGE SCALE GENOMIC DNA]</scope>
    <source>
        <strain evidence="8 9">22505_10_Sand</strain>
    </source>
</reference>
<dbReference type="CDD" id="cd01524">
    <property type="entry name" value="RHOD_Pyr_redox"/>
    <property type="match status" value="1"/>
</dbReference>
<comment type="cofactor">
    <cofactor evidence="1">
        <name>FAD</name>
        <dbReference type="ChEBI" id="CHEBI:57692"/>
    </cofactor>
</comment>
<keyword evidence="5" id="KW-0560">Oxidoreductase</keyword>
<dbReference type="InterPro" id="IPR023753">
    <property type="entry name" value="FAD/NAD-binding_dom"/>
</dbReference>
<organism evidence="8 9">
    <name type="scientific">Halobacillus litoralis</name>
    <dbReference type="NCBI Taxonomy" id="45668"/>
    <lineage>
        <taxon>Bacteria</taxon>
        <taxon>Bacillati</taxon>
        <taxon>Bacillota</taxon>
        <taxon>Bacilli</taxon>
        <taxon>Bacillales</taxon>
        <taxon>Bacillaceae</taxon>
        <taxon>Halobacillus</taxon>
    </lineage>
</organism>
<comment type="caution">
    <text evidence="8">The sequence shown here is derived from an EMBL/GenBank/DDBJ whole genome shotgun (WGS) entry which is preliminary data.</text>
</comment>
<dbReference type="SMART" id="SM00450">
    <property type="entry name" value="RHOD"/>
    <property type="match status" value="1"/>
</dbReference>
<feature type="domain" description="Rhodanese" evidence="7">
    <location>
        <begin position="466"/>
        <end position="549"/>
    </location>
</feature>
<dbReference type="SUPFAM" id="SSF51905">
    <property type="entry name" value="FAD/NAD(P)-binding domain"/>
    <property type="match status" value="2"/>
</dbReference>
<dbReference type="Gene3D" id="3.50.50.60">
    <property type="entry name" value="FAD/NAD(P)-binding domain"/>
    <property type="match status" value="2"/>
</dbReference>
<evidence type="ECO:0000256" key="1">
    <source>
        <dbReference type="ARBA" id="ARBA00001974"/>
    </source>
</evidence>
<protein>
    <submittedName>
        <fullName evidence="8">CoA-disulfide reductase</fullName>
    </submittedName>
</protein>
<dbReference type="InterPro" id="IPR004099">
    <property type="entry name" value="Pyr_nucl-diS_OxRdtase_dimer"/>
</dbReference>
<dbReference type="Proteomes" id="UP000447393">
    <property type="component" value="Unassembled WGS sequence"/>
</dbReference>
<dbReference type="PRINTS" id="PR00411">
    <property type="entry name" value="PNDRDTASEI"/>
</dbReference>
<keyword evidence="6" id="KW-0676">Redox-active center</keyword>
<dbReference type="SUPFAM" id="SSF52821">
    <property type="entry name" value="Rhodanese/Cell cycle control phosphatase"/>
    <property type="match status" value="1"/>
</dbReference>
<evidence type="ECO:0000256" key="6">
    <source>
        <dbReference type="ARBA" id="ARBA00023284"/>
    </source>
</evidence>
<dbReference type="PANTHER" id="PTHR43429">
    <property type="entry name" value="PYRIDINE NUCLEOTIDE-DISULFIDE OXIDOREDUCTASE DOMAIN-CONTAINING"/>
    <property type="match status" value="1"/>
</dbReference>
<dbReference type="GO" id="GO:0016491">
    <property type="term" value="F:oxidoreductase activity"/>
    <property type="evidence" value="ECO:0007669"/>
    <property type="project" value="UniProtKB-KW"/>
</dbReference>
<dbReference type="PROSITE" id="PS50206">
    <property type="entry name" value="RHODANESE_3"/>
    <property type="match status" value="1"/>
</dbReference>
<name>A0A845EI07_9BACI</name>
<evidence type="ECO:0000256" key="2">
    <source>
        <dbReference type="ARBA" id="ARBA00009130"/>
    </source>
</evidence>
<evidence type="ECO:0000259" key="7">
    <source>
        <dbReference type="PROSITE" id="PS50206"/>
    </source>
</evidence>
<sequence>MMSKKIIIAGGVAGGATAAARLRRLSEENEIIMIEKGPYISFANCGLPYYIGEVITDRDRLLVQTVEGMSKKFNLDIRTLSEATTIDREKQSLTIRKVDTGETYEETYDTLILSPGAKPIVPPFEGLQEAENLFTLRTVPDTDKIKTWVDEKAPEHAVIIGGGFIGLEMAENLVHRGVQVTIVELGSQVMAPLDYEMATMVNKELKTHGVNLIFNDGVQAFKDQGKKILLRSGRSIASDLTILSIGVQPENDLAKKADLDIGARGGILVNEHLQTKDENIYAIGDAIEVKDYIQKTPAMIPLAWPANRQGRLVADHIHGQPVAYSGTLGTSVAKIFDLTVATTGNNEKLLKGLQKEYEAIHIHPSSNASYYPGGSPLSLKLLFDPNTGKILGAQGVGIKGVEKRIDVIATAIKGELKVTDLADLELAYAPPYSSAKDPVNMAGYVASNVMDGEVSVFHYHEVADLLAKGEIIVDVREPKERENGAIDGSINLPLGELRDRLNELPKDRPVYVHCQVGLRGYLATRILTHNGYQAKNLSGGYKTYESAVQA</sequence>
<dbReference type="InterPro" id="IPR050260">
    <property type="entry name" value="FAD-bd_OxRdtase"/>
</dbReference>
<comment type="similarity">
    <text evidence="2">Belongs to the class-III pyridine nucleotide-disulfide oxidoreductase family.</text>
</comment>
<keyword evidence="3" id="KW-0285">Flavoprotein</keyword>
<dbReference type="InterPro" id="IPR036873">
    <property type="entry name" value="Rhodanese-like_dom_sf"/>
</dbReference>
<dbReference type="RefSeq" id="WP_160916665.1">
    <property type="nucleotide sequence ID" value="NZ_WMEZ01000006.1"/>
</dbReference>
<dbReference type="PRINTS" id="PR00368">
    <property type="entry name" value="FADPNR"/>
</dbReference>
<dbReference type="EMBL" id="WMEZ01000006">
    <property type="protein sequence ID" value="MYL50808.1"/>
    <property type="molecule type" value="Genomic_DNA"/>
</dbReference>
<accession>A0A845EI07</accession>
<evidence type="ECO:0000256" key="5">
    <source>
        <dbReference type="ARBA" id="ARBA00023002"/>
    </source>
</evidence>
<dbReference type="InterPro" id="IPR036188">
    <property type="entry name" value="FAD/NAD-bd_sf"/>
</dbReference>
<dbReference type="Gene3D" id="3.40.250.10">
    <property type="entry name" value="Rhodanese-like domain"/>
    <property type="match status" value="1"/>
</dbReference>